<dbReference type="Proteomes" id="UP000001702">
    <property type="component" value="Chromosome"/>
</dbReference>
<dbReference type="PANTHER" id="PTHR18866:SF128">
    <property type="entry name" value="UREA AMIDOLYASE"/>
    <property type="match status" value="1"/>
</dbReference>
<dbReference type="FunFam" id="3.40.50.20:FF:000010">
    <property type="entry name" value="Propionyl-CoA carboxylase subunit alpha"/>
    <property type="match status" value="1"/>
</dbReference>
<dbReference type="eggNOG" id="COG0439">
    <property type="taxonomic scope" value="Bacteria"/>
</dbReference>
<dbReference type="GO" id="GO:0004847">
    <property type="term" value="F:urea carboxylase activity"/>
    <property type="evidence" value="ECO:0007669"/>
    <property type="project" value="TreeGrafter"/>
</dbReference>
<reference evidence="18 19" key="1">
    <citation type="journal article" date="2010" name="J. Bacteriol.">
        <title>Genome sequence of Pantoea ananatis LMG20103, the causative agent of Eucalyptus blight and dieback.</title>
        <authorList>
            <person name="De Maayer P."/>
            <person name="Chan W.Y."/>
            <person name="Venter S.N."/>
            <person name="Toth I.K."/>
            <person name="Birch P.R."/>
            <person name="Joubert F."/>
            <person name="Coutinho T.A."/>
        </authorList>
    </citation>
    <scope>NUCLEOTIDE SEQUENCE [LARGE SCALE GENOMIC DNA]</scope>
    <source>
        <strain evidence="18 19">LMG 20103</strain>
    </source>
</reference>
<keyword evidence="6" id="KW-0436">Ligase</keyword>
<evidence type="ECO:0000256" key="9">
    <source>
        <dbReference type="ARBA" id="ARBA00022840"/>
    </source>
</evidence>
<evidence type="ECO:0000313" key="19">
    <source>
        <dbReference type="Proteomes" id="UP000001702"/>
    </source>
</evidence>
<feature type="domain" description="Biotin carboxylation" evidence="17">
    <location>
        <begin position="601"/>
        <end position="1044"/>
    </location>
</feature>
<dbReference type="InterPro" id="IPR005482">
    <property type="entry name" value="Biotin_COase_C"/>
</dbReference>
<dbReference type="SUPFAM" id="SSF75304">
    <property type="entry name" value="Amidase signature (AS) enzymes"/>
    <property type="match status" value="1"/>
</dbReference>
<dbReference type="InterPro" id="IPR053844">
    <property type="entry name" value="AH_C"/>
</dbReference>
<evidence type="ECO:0000259" key="17">
    <source>
        <dbReference type="PROSITE" id="PS50979"/>
    </source>
</evidence>
<dbReference type="InterPro" id="IPR003778">
    <property type="entry name" value="CT_A_B"/>
</dbReference>
<feature type="domain" description="ATP-grasp" evidence="16">
    <location>
        <begin position="720"/>
        <end position="917"/>
    </location>
</feature>
<evidence type="ECO:0000256" key="7">
    <source>
        <dbReference type="ARBA" id="ARBA00022741"/>
    </source>
</evidence>
<dbReference type="Pfam" id="PF21986">
    <property type="entry name" value="AH_C"/>
    <property type="match status" value="1"/>
</dbReference>
<dbReference type="PROSITE" id="PS00866">
    <property type="entry name" value="CPSASE_1"/>
    <property type="match status" value="1"/>
</dbReference>
<organism evidence="18 19">
    <name type="scientific">Pantoea ananatis (strain LMG 20103)</name>
    <dbReference type="NCBI Taxonomy" id="706191"/>
    <lineage>
        <taxon>Bacteria</taxon>
        <taxon>Pseudomonadati</taxon>
        <taxon>Pseudomonadota</taxon>
        <taxon>Gammaproteobacteria</taxon>
        <taxon>Enterobacterales</taxon>
        <taxon>Erwiniaceae</taxon>
        <taxon>Pantoea</taxon>
    </lineage>
</organism>
<dbReference type="GO" id="GO:0004075">
    <property type="term" value="F:biotin carboxylase activity"/>
    <property type="evidence" value="ECO:0007669"/>
    <property type="project" value="UniProtKB-EC"/>
</dbReference>
<evidence type="ECO:0000256" key="6">
    <source>
        <dbReference type="ARBA" id="ARBA00022598"/>
    </source>
</evidence>
<dbReference type="NCBIfam" id="NF006043">
    <property type="entry name" value="PRK08186.1"/>
    <property type="match status" value="1"/>
</dbReference>
<dbReference type="SMART" id="SM00796">
    <property type="entry name" value="AHS1"/>
    <property type="match status" value="1"/>
</dbReference>
<evidence type="ECO:0000256" key="8">
    <source>
        <dbReference type="ARBA" id="ARBA00022801"/>
    </source>
</evidence>
<dbReference type="Gene3D" id="3.90.1300.10">
    <property type="entry name" value="Amidase signature (AS) domain"/>
    <property type="match status" value="1"/>
</dbReference>
<gene>
    <name evidence="18" type="ordered locus">PANA_0646</name>
</gene>
<comment type="pathway">
    <text evidence="3">Lipid metabolism; malonyl-CoA biosynthesis; malonyl-CoA from acetyl-CoA: step 1/1.</text>
</comment>
<dbReference type="SMART" id="SM00797">
    <property type="entry name" value="AHS2"/>
    <property type="match status" value="1"/>
</dbReference>
<dbReference type="InterPro" id="IPR005481">
    <property type="entry name" value="BC-like_N"/>
</dbReference>
<accession>D4GJK3</accession>
<dbReference type="Gene3D" id="2.40.50.100">
    <property type="match status" value="1"/>
</dbReference>
<dbReference type="Gene3D" id="3.10.490.10">
    <property type="entry name" value="Gamma-glutamyl cyclotransferase-like"/>
    <property type="match status" value="1"/>
</dbReference>
<evidence type="ECO:0000256" key="2">
    <source>
        <dbReference type="ARBA" id="ARBA00003761"/>
    </source>
</evidence>
<dbReference type="GO" id="GO:0005524">
    <property type="term" value="F:ATP binding"/>
    <property type="evidence" value="ECO:0007669"/>
    <property type="project" value="UniProtKB-UniRule"/>
</dbReference>
<dbReference type="InterPro" id="IPR029000">
    <property type="entry name" value="Cyclophilin-like_dom_sf"/>
</dbReference>
<dbReference type="Gene3D" id="1.20.58.1700">
    <property type="match status" value="1"/>
</dbReference>
<dbReference type="NCBIfam" id="TIGR00724">
    <property type="entry name" value="urea_amlyse_rel"/>
    <property type="match status" value="1"/>
</dbReference>
<comment type="function">
    <text evidence="2">This protein is a component of the acetyl coenzyme A carboxylase complex; first, biotin carboxylase catalyzes the carboxylation of the carrier protein and then the transcarboxylase transfers the carboxyl group to form malonyl-CoA.</text>
</comment>
<dbReference type="InterPro" id="IPR014084">
    <property type="entry name" value="Urea_COase"/>
</dbReference>
<evidence type="ECO:0000256" key="13">
    <source>
        <dbReference type="PROSITE-ProRule" id="PRU00409"/>
    </source>
</evidence>
<dbReference type="CDD" id="cd06850">
    <property type="entry name" value="biotinyl_domain"/>
    <property type="match status" value="1"/>
</dbReference>
<dbReference type="SUPFAM" id="SSF160467">
    <property type="entry name" value="PH0987 N-terminal domain-like"/>
    <property type="match status" value="1"/>
</dbReference>
<dbReference type="SUPFAM" id="SSF51246">
    <property type="entry name" value="Rudiment single hybrid motif"/>
    <property type="match status" value="1"/>
</dbReference>
<keyword evidence="8" id="KW-0378">Hydrolase</keyword>
<dbReference type="SUPFAM" id="SSF56059">
    <property type="entry name" value="Glutathione synthetase ATP-binding domain-like"/>
    <property type="match status" value="1"/>
</dbReference>
<dbReference type="NCBIfam" id="TIGR02712">
    <property type="entry name" value="urea_carbox"/>
    <property type="match status" value="1"/>
</dbReference>
<keyword evidence="10" id="KW-0092">Biotin</keyword>
<evidence type="ECO:0000256" key="4">
    <source>
        <dbReference type="ARBA" id="ARBA00011750"/>
    </source>
</evidence>
<keyword evidence="7 13" id="KW-0547">Nucleotide-binding</keyword>
<dbReference type="GO" id="GO:0016787">
    <property type="term" value="F:hydrolase activity"/>
    <property type="evidence" value="ECO:0007669"/>
    <property type="project" value="UniProtKB-KW"/>
</dbReference>
<evidence type="ECO:0000256" key="10">
    <source>
        <dbReference type="ARBA" id="ARBA00023267"/>
    </source>
</evidence>
<dbReference type="InterPro" id="IPR036928">
    <property type="entry name" value="AS_sf"/>
</dbReference>
<dbReference type="eggNOG" id="COG0154">
    <property type="taxonomic scope" value="Bacteria"/>
</dbReference>
<dbReference type="InterPro" id="IPR050856">
    <property type="entry name" value="Biotin_carboxylase_complex"/>
</dbReference>
<dbReference type="eggNOG" id="COG1984">
    <property type="taxonomic scope" value="Bacteria"/>
</dbReference>
<comment type="cofactor">
    <cofactor evidence="1">
        <name>biotin</name>
        <dbReference type="ChEBI" id="CHEBI:57586"/>
    </cofactor>
</comment>
<dbReference type="eggNOG" id="COG2049">
    <property type="taxonomic scope" value="Bacteria"/>
</dbReference>
<dbReference type="eggNOG" id="COG4770">
    <property type="taxonomic scope" value="Bacteria"/>
</dbReference>
<evidence type="ECO:0000259" key="16">
    <source>
        <dbReference type="PROSITE" id="PS50975"/>
    </source>
</evidence>
<dbReference type="PROSITE" id="PS00867">
    <property type="entry name" value="CPSASE_2"/>
    <property type="match status" value="1"/>
</dbReference>
<dbReference type="SUPFAM" id="SSF52440">
    <property type="entry name" value="PreATP-grasp domain"/>
    <property type="match status" value="1"/>
</dbReference>
<dbReference type="InterPro" id="IPR011053">
    <property type="entry name" value="Single_hybrid_motif"/>
</dbReference>
<dbReference type="SMART" id="SM00878">
    <property type="entry name" value="Biotin_carb_C"/>
    <property type="match status" value="1"/>
</dbReference>
<evidence type="ECO:0000256" key="1">
    <source>
        <dbReference type="ARBA" id="ARBA00001953"/>
    </source>
</evidence>
<dbReference type="GO" id="GO:0046872">
    <property type="term" value="F:metal ion binding"/>
    <property type="evidence" value="ECO:0007669"/>
    <property type="project" value="InterPro"/>
</dbReference>
<dbReference type="PROSITE" id="PS50979">
    <property type="entry name" value="BC"/>
    <property type="match status" value="1"/>
</dbReference>
<evidence type="ECO:0000256" key="5">
    <source>
        <dbReference type="ARBA" id="ARBA00017242"/>
    </source>
</evidence>
<dbReference type="InterPro" id="IPR000089">
    <property type="entry name" value="Biotin_lipoyl"/>
</dbReference>
<dbReference type="PROSITE" id="PS50975">
    <property type="entry name" value="ATP_GRASP"/>
    <property type="match status" value="1"/>
</dbReference>
<feature type="region of interest" description="Disordered" evidence="14">
    <location>
        <begin position="1714"/>
        <end position="1736"/>
    </location>
</feature>
<dbReference type="InterPro" id="IPR003833">
    <property type="entry name" value="CT_C_D"/>
</dbReference>
<proteinExistence type="predicted"/>
<dbReference type="Pfam" id="PF02785">
    <property type="entry name" value="Biotin_carb_C"/>
    <property type="match status" value="1"/>
</dbReference>
<dbReference type="PROSITE" id="PS00188">
    <property type="entry name" value="BIOTIN"/>
    <property type="match status" value="1"/>
</dbReference>
<dbReference type="KEGG" id="pam:PANA_0646"/>
<comment type="catalytic activity">
    <reaction evidence="12">
        <text>N(6)-biotinyl-L-lysyl-[protein] + hydrogencarbonate + ATP = N(6)-carboxybiotinyl-L-lysyl-[protein] + ADP + phosphate + H(+)</text>
        <dbReference type="Rhea" id="RHEA:13501"/>
        <dbReference type="Rhea" id="RHEA-COMP:10505"/>
        <dbReference type="Rhea" id="RHEA-COMP:10506"/>
        <dbReference type="ChEBI" id="CHEBI:15378"/>
        <dbReference type="ChEBI" id="CHEBI:17544"/>
        <dbReference type="ChEBI" id="CHEBI:30616"/>
        <dbReference type="ChEBI" id="CHEBI:43474"/>
        <dbReference type="ChEBI" id="CHEBI:83144"/>
        <dbReference type="ChEBI" id="CHEBI:83145"/>
        <dbReference type="ChEBI" id="CHEBI:456216"/>
        <dbReference type="EC" id="6.3.4.14"/>
    </reaction>
</comment>
<evidence type="ECO:0000256" key="3">
    <source>
        <dbReference type="ARBA" id="ARBA00004956"/>
    </source>
</evidence>
<dbReference type="InterPro" id="IPR016185">
    <property type="entry name" value="PreATP-grasp_dom_sf"/>
</dbReference>
<dbReference type="InterPro" id="IPR001882">
    <property type="entry name" value="Biotin_BS"/>
</dbReference>
<feature type="compositionally biased region" description="Basic and acidic residues" evidence="14">
    <location>
        <begin position="1725"/>
        <end position="1736"/>
    </location>
</feature>
<evidence type="ECO:0000256" key="12">
    <source>
        <dbReference type="ARBA" id="ARBA00048600"/>
    </source>
</evidence>
<dbReference type="SUPFAM" id="SSF50891">
    <property type="entry name" value="Cyclophilin-like"/>
    <property type="match status" value="2"/>
</dbReference>
<dbReference type="Gene3D" id="3.30.1360.40">
    <property type="match status" value="1"/>
</dbReference>
<dbReference type="PROSITE" id="PS50968">
    <property type="entry name" value="BIOTINYL_LIPOYL"/>
    <property type="match status" value="1"/>
</dbReference>
<dbReference type="InterPro" id="IPR014085">
    <property type="entry name" value="Allophanate_hydrolase"/>
</dbReference>
<feature type="domain" description="Lipoyl-binding" evidence="15">
    <location>
        <begin position="1729"/>
        <end position="1805"/>
    </location>
</feature>
<dbReference type="InterPro" id="IPR011761">
    <property type="entry name" value="ATP-grasp"/>
</dbReference>
<comment type="subunit">
    <text evidence="4">Acetyl-CoA carboxylase is a heterohexamer of biotin carboxyl carrier protein, biotin carboxylase and the two subunits of carboxyl transferase in a 2:2 complex.</text>
</comment>
<dbReference type="PANTHER" id="PTHR18866">
    <property type="entry name" value="CARBOXYLASE:PYRUVATE/ACETYL-COA/PROPIONYL-COA CARBOXYLASE"/>
    <property type="match status" value="1"/>
</dbReference>
<keyword evidence="19" id="KW-1185">Reference proteome</keyword>
<dbReference type="Pfam" id="PF00289">
    <property type="entry name" value="Biotin_carb_N"/>
    <property type="match status" value="1"/>
</dbReference>
<dbReference type="InterPro" id="IPR011054">
    <property type="entry name" value="Rudment_hybrid_motif"/>
</dbReference>
<dbReference type="Pfam" id="PF02626">
    <property type="entry name" value="CT_A_B"/>
    <property type="match status" value="1"/>
</dbReference>
<dbReference type="InterPro" id="IPR023631">
    <property type="entry name" value="Amidase_dom"/>
</dbReference>
<dbReference type="InterPro" id="IPR005479">
    <property type="entry name" value="CPAse_ATP-bd"/>
</dbReference>
<dbReference type="Gene3D" id="2.40.100.10">
    <property type="entry name" value="Cyclophilin-like"/>
    <property type="match status" value="2"/>
</dbReference>
<dbReference type="FunFam" id="2.40.50.100:FF:000003">
    <property type="entry name" value="Acetyl-CoA carboxylase biotin carboxyl carrier protein"/>
    <property type="match status" value="1"/>
</dbReference>
<keyword evidence="9 13" id="KW-0067">ATP-binding</keyword>
<dbReference type="HOGENOM" id="CLU_002162_4_1_6"/>
<protein>
    <recommendedName>
        <fullName evidence="5">Biotin carboxylase</fullName>
    </recommendedName>
    <alternativeName>
        <fullName evidence="11">Acetyl-coenzyme A carboxylase biotin carboxylase subunit A</fullName>
    </alternativeName>
</protein>
<dbReference type="Gene3D" id="3.30.470.20">
    <property type="entry name" value="ATP-grasp fold, B domain"/>
    <property type="match status" value="1"/>
</dbReference>
<evidence type="ECO:0000256" key="14">
    <source>
        <dbReference type="SAM" id="MobiDB-lite"/>
    </source>
</evidence>
<dbReference type="Pfam" id="PF02786">
    <property type="entry name" value="CPSase_L_D2"/>
    <property type="match status" value="1"/>
</dbReference>
<evidence type="ECO:0000256" key="11">
    <source>
        <dbReference type="ARBA" id="ARBA00033786"/>
    </source>
</evidence>
<dbReference type="Pfam" id="PF02682">
    <property type="entry name" value="CT_C_D"/>
    <property type="match status" value="1"/>
</dbReference>
<evidence type="ECO:0000259" key="15">
    <source>
        <dbReference type="PROSITE" id="PS50968"/>
    </source>
</evidence>
<name>D4GJK3_PANAM</name>
<dbReference type="Pfam" id="PF01425">
    <property type="entry name" value="Amidase"/>
    <property type="match status" value="1"/>
</dbReference>
<dbReference type="InterPro" id="IPR011764">
    <property type="entry name" value="Biotin_carboxylation_dom"/>
</dbReference>
<dbReference type="EMBL" id="CP001875">
    <property type="protein sequence ID" value="ADD75813.1"/>
    <property type="molecule type" value="Genomic_DNA"/>
</dbReference>
<dbReference type="STRING" id="706191.PANA_0646"/>
<dbReference type="Pfam" id="PF00364">
    <property type="entry name" value="Biotin_lipoyl"/>
    <property type="match status" value="1"/>
</dbReference>
<sequence>MASTFGLTLNDWQQRVRQHPEQVHTLLAEHLSELDPDDNAWICLATPAQLLAQTEPLLARYQQDPDALPLFGVPFAVKDNIDVAGWPTTAACPAFRYIAAEDAFVVAQLKAAGAVVMGKTNLDQFATGLVGTRSPYGAVCNTFDPDFVSGGSSSGSASVLARGLVAFSLGTDTAGSGRVPAGFNNIVGLKPTKGWLSARGVVPACRLNDTISVFALTVDDAFRVASLAGGYDAQDAYSRVHPRTAPAGMKSHPDFAIPAAPVFFDDAAAEAAWDAALTALQDNGATLHPIDFTPFTQLAEQLYYGPWVAERTAAVGEMLNHPEKMDPVVHSIISTGLKYSAVEAFEAEYLRARLARQIQQILAPFDALVVPTSPTIYTLDEMQQEPVIYNSHFGTYTNFTNLADLAALALPAPFRNDDLPAGITLIAPAWHDRALAQFGLRWQQAMALPRGATGKAQPAEPAPLPPSDDHVRLAVVGAHLTGMPLNFQLTQRQAVRVEETQTASQYRLFALLDGPVKKPGLMRAEQGAAIAIELWDIPLARFGEFVAEIPQPLGIGSLTLADGRVVKGFICEGSALTHALEITEFGGWRNWLASLESYSIMFSTVLIANRGEIACRAIRTLKRLGITSVAVFSNADRNAQHVKDADIAICLGGDKASDSYLRIDKILAAAQESGAQAVWPGYGFLSESLPFAAACEEAGIVFVGPTAQQIGEFGLKHRARELAAHAGVPMTPGTPLLDSLDDALAAASHIGYPVMLKSTAGGGGIGLTRCADAEALRHAWESVRRLGEQFFSDAGVFLERCIDHARHVEVQIFGDGKGTVVALGERDCSLQRRNQKVVEETPAPCLPAATRDALLASAVRLGEVVNYRSAGTVEYIYDAQQDAFYFLEVNTRLQVEHPVTECVTGLDLVECMLRVAADEAIDWPRLQQAPQGASIEVRLYAEDPLKHFQPCPGVLTHVHFPEDVRVDSGISTGSDVSSYYDPMIAKLIVHAETRDAALAKLQRALNATQLHGIATNLDYLRQVIATDAFQSGNVWTGFLDDFTPSAAVVEVLQPGTFSSVQDVPGRLGYWDIGVPPSGPMDDYAFRLANRIVGNHEAAAGLEFTLQGPTLRFHCATTIALTGADCAAMLDGEPVANWQPVTVNAGQTLTLGRALQGCRCYLAIRNGFDVPEYLGSRSTFSLGQFGGHAGRTLRVADMLPVSQPLLAACTTPAPISAPQALSPALIPTYTNEWHIGVLYGPHGAPDFFTQAAIDDFFASDWQVHYNSNRLGVRLVGPKPSWARANGGEAGLHPSNVHDCEYAIGAVNFTGDFPVILTHDGPSLGGFVCPVTIAKAELWKVGQVKPGDSIRFHPISVEEATAREQAQKQVIATLRPHSAPAFDVPSLAENRFGSGTLLAAVAATETSPRAVYRQAGDKYILIEYGDNVLDLALRLRVHLLMEALRAQPVTGIEELSPGVRSLQIRYDSLVLSQSQLMNVLLEREAMLGNVSHLKVPSRIVWLPMAFEDSATLGAVERYKETVRASAPWLPNNVDFIQRINGLTSRDQVRDTIFEASYLILGLGDVYLGAPCAVPVDPRHRLLSSKYSPARTFTAEGTVGIGGMYMCIYGMDSPGGYQLVGRTLPIWNKFLKNAQFTAGEPWLLRFFDQVRFYPVTEEALTQLRDDFREGRATLRIDETEFDFAAHQQFLADNAQDITAFRQRQAAAFEQEVTRWSQEEQEIASPPDKAPHTAAEDDSAHAVQADMNGNIWKVLVQPGDDVSAGQTLVIVEAMKMELAIAAPCAGRVKRIACQAGRAVSPGDTLLWLE</sequence>
<dbReference type="SUPFAM" id="SSF51230">
    <property type="entry name" value="Single hybrid motif"/>
    <property type="match status" value="1"/>
</dbReference>
<dbReference type="NCBIfam" id="TIGR02713">
    <property type="entry name" value="allophanate_hyd"/>
    <property type="match status" value="1"/>
</dbReference>
<evidence type="ECO:0000313" key="18">
    <source>
        <dbReference type="EMBL" id="ADD75813.1"/>
    </source>
</evidence>